<keyword evidence="8" id="KW-0997">Cell inner membrane</keyword>
<dbReference type="InterPro" id="IPR023346">
    <property type="entry name" value="Lysozyme-like_dom_sf"/>
</dbReference>
<evidence type="ECO:0000313" key="32">
    <source>
        <dbReference type="EMBL" id="RJF87013.1"/>
    </source>
</evidence>
<evidence type="ECO:0000256" key="5">
    <source>
        <dbReference type="ARBA" id="ARBA00012448"/>
    </source>
</evidence>
<dbReference type="GO" id="GO:0071555">
    <property type="term" value="P:cell wall organization"/>
    <property type="evidence" value="ECO:0007669"/>
    <property type="project" value="UniProtKB-KW"/>
</dbReference>
<dbReference type="GO" id="GO:0005886">
    <property type="term" value="C:plasma membrane"/>
    <property type="evidence" value="ECO:0007669"/>
    <property type="project" value="UniProtKB-SubCell"/>
</dbReference>
<dbReference type="SUPFAM" id="SSF56601">
    <property type="entry name" value="beta-lactamase/transpeptidase-like"/>
    <property type="match status" value="1"/>
</dbReference>
<dbReference type="GO" id="GO:0009002">
    <property type="term" value="F:serine-type D-Ala-D-Ala carboxypeptidase activity"/>
    <property type="evidence" value="ECO:0007669"/>
    <property type="project" value="UniProtKB-EC"/>
</dbReference>
<keyword evidence="16" id="KW-0735">Signal-anchor</keyword>
<evidence type="ECO:0000256" key="12">
    <source>
        <dbReference type="ARBA" id="ARBA00022679"/>
    </source>
</evidence>
<dbReference type="SUPFAM" id="SSF53955">
    <property type="entry name" value="Lysozyme-like"/>
    <property type="match status" value="1"/>
</dbReference>
<dbReference type="EC" id="3.4.16.4" evidence="5"/>
<evidence type="ECO:0000256" key="13">
    <source>
        <dbReference type="ARBA" id="ARBA00022692"/>
    </source>
</evidence>
<dbReference type="InterPro" id="IPR001460">
    <property type="entry name" value="PCN-bd_Tpept"/>
</dbReference>
<feature type="domain" description="Glycosyl transferase family 51" evidence="30">
    <location>
        <begin position="55"/>
        <end position="232"/>
    </location>
</feature>
<feature type="transmembrane region" description="Helical" evidence="28">
    <location>
        <begin position="6"/>
        <end position="29"/>
    </location>
</feature>
<evidence type="ECO:0000256" key="18">
    <source>
        <dbReference type="ARBA" id="ARBA00022989"/>
    </source>
</evidence>
<dbReference type="EMBL" id="QYUK01000011">
    <property type="protein sequence ID" value="RJF87013.1"/>
    <property type="molecule type" value="Genomic_DNA"/>
</dbReference>
<dbReference type="GO" id="GO:0006508">
    <property type="term" value="P:proteolysis"/>
    <property type="evidence" value="ECO:0007669"/>
    <property type="project" value="UniProtKB-KW"/>
</dbReference>
<comment type="pathway">
    <text evidence="2">Cell wall biogenesis; peptidoglycan biosynthesis.</text>
</comment>
<keyword evidence="11" id="KW-0328">Glycosyltransferase</keyword>
<evidence type="ECO:0000259" key="30">
    <source>
        <dbReference type="Pfam" id="PF00912"/>
    </source>
</evidence>
<keyword evidence="20" id="KW-0046">Antibiotic resistance</keyword>
<proteinExistence type="inferred from homology"/>
<comment type="catalytic activity">
    <reaction evidence="25">
        <text>[GlcNAc-(1-&gt;4)-Mur2Ac(oyl-L-Ala-gamma-D-Glu-L-Lys-D-Ala-D-Ala)](n)-di-trans,octa-cis-undecaprenyl diphosphate + beta-D-GlcNAc-(1-&gt;4)-Mur2Ac(oyl-L-Ala-gamma-D-Glu-L-Lys-D-Ala-D-Ala)-di-trans,octa-cis-undecaprenyl diphosphate = [GlcNAc-(1-&gt;4)-Mur2Ac(oyl-L-Ala-gamma-D-Glu-L-Lys-D-Ala-D-Ala)](n+1)-di-trans,octa-cis-undecaprenyl diphosphate + di-trans,octa-cis-undecaprenyl diphosphate + H(+)</text>
        <dbReference type="Rhea" id="RHEA:23708"/>
        <dbReference type="Rhea" id="RHEA-COMP:9602"/>
        <dbReference type="Rhea" id="RHEA-COMP:9603"/>
        <dbReference type="ChEBI" id="CHEBI:15378"/>
        <dbReference type="ChEBI" id="CHEBI:58405"/>
        <dbReference type="ChEBI" id="CHEBI:60033"/>
        <dbReference type="ChEBI" id="CHEBI:78435"/>
        <dbReference type="EC" id="2.4.99.28"/>
    </reaction>
</comment>
<keyword evidence="33" id="KW-1185">Reference proteome</keyword>
<dbReference type="GO" id="GO:0008955">
    <property type="term" value="F:peptidoglycan glycosyltransferase activity"/>
    <property type="evidence" value="ECO:0007669"/>
    <property type="project" value="UniProtKB-EC"/>
</dbReference>
<evidence type="ECO:0000256" key="6">
    <source>
        <dbReference type="ARBA" id="ARBA00018638"/>
    </source>
</evidence>
<evidence type="ECO:0000256" key="8">
    <source>
        <dbReference type="ARBA" id="ARBA00022519"/>
    </source>
</evidence>
<gene>
    <name evidence="32" type="ORF">D3874_08260</name>
</gene>
<dbReference type="NCBIfam" id="TIGR02074">
    <property type="entry name" value="PBP_1a_fam"/>
    <property type="match status" value="1"/>
</dbReference>
<evidence type="ECO:0000256" key="21">
    <source>
        <dbReference type="ARBA" id="ARBA00023268"/>
    </source>
</evidence>
<dbReference type="Gene3D" id="3.40.710.10">
    <property type="entry name" value="DD-peptidase/beta-lactamase superfamily"/>
    <property type="match status" value="2"/>
</dbReference>
<evidence type="ECO:0000256" key="26">
    <source>
        <dbReference type="ARBA" id="ARBA00060592"/>
    </source>
</evidence>
<comment type="caution">
    <text evidence="32">The sequence shown here is derived from an EMBL/GenBank/DDBJ whole genome shotgun (WGS) entry which is preliminary data.</text>
</comment>
<dbReference type="PANTHER" id="PTHR32282:SF27">
    <property type="entry name" value="PENICILLIN-BINDING PROTEIN 1A"/>
    <property type="match status" value="1"/>
</dbReference>
<keyword evidence="18 28" id="KW-1133">Transmembrane helix</keyword>
<evidence type="ECO:0000256" key="25">
    <source>
        <dbReference type="ARBA" id="ARBA00049902"/>
    </source>
</evidence>
<keyword evidence="12" id="KW-0808">Transferase</keyword>
<evidence type="ECO:0000259" key="29">
    <source>
        <dbReference type="Pfam" id="PF00905"/>
    </source>
</evidence>
<keyword evidence="7" id="KW-1003">Cell membrane</keyword>
<evidence type="ECO:0000256" key="17">
    <source>
        <dbReference type="ARBA" id="ARBA00022984"/>
    </source>
</evidence>
<evidence type="ECO:0000256" key="4">
    <source>
        <dbReference type="ARBA" id="ARBA00007739"/>
    </source>
</evidence>
<reference evidence="32 33" key="1">
    <citation type="submission" date="2018-09" db="EMBL/GenBank/DDBJ databases">
        <authorList>
            <person name="Zhu H."/>
        </authorList>
    </citation>
    <scope>NUCLEOTIDE SEQUENCE [LARGE SCALE GENOMIC DNA]</scope>
    <source>
        <strain evidence="32 33">K1W22B-8</strain>
    </source>
</reference>
<dbReference type="Pfam" id="PF00912">
    <property type="entry name" value="Transgly"/>
    <property type="match status" value="1"/>
</dbReference>
<dbReference type="OrthoDB" id="9766909at2"/>
<dbReference type="GO" id="GO:0008658">
    <property type="term" value="F:penicillin binding"/>
    <property type="evidence" value="ECO:0007669"/>
    <property type="project" value="InterPro"/>
</dbReference>
<keyword evidence="19 28" id="KW-0472">Membrane</keyword>
<dbReference type="EC" id="2.4.99.28" evidence="24"/>
<feature type="domain" description="Penicillin-binding protein OB-like" evidence="31">
    <location>
        <begin position="320"/>
        <end position="433"/>
    </location>
</feature>
<evidence type="ECO:0000313" key="33">
    <source>
        <dbReference type="Proteomes" id="UP000284605"/>
    </source>
</evidence>
<evidence type="ECO:0000256" key="20">
    <source>
        <dbReference type="ARBA" id="ARBA00023251"/>
    </source>
</evidence>
<keyword evidence="9" id="KW-0121">Carboxypeptidase</keyword>
<dbReference type="GO" id="GO:0046677">
    <property type="term" value="P:response to antibiotic"/>
    <property type="evidence" value="ECO:0007669"/>
    <property type="project" value="UniProtKB-KW"/>
</dbReference>
<name>A0A418WAF3_9PROT</name>
<dbReference type="InterPro" id="IPR031376">
    <property type="entry name" value="PCB_OB"/>
</dbReference>
<evidence type="ECO:0000256" key="14">
    <source>
        <dbReference type="ARBA" id="ARBA00022801"/>
    </source>
</evidence>
<evidence type="ECO:0000256" key="3">
    <source>
        <dbReference type="ARBA" id="ARBA00007090"/>
    </source>
</evidence>
<keyword evidence="14" id="KW-0378">Hydrolase</keyword>
<dbReference type="InterPro" id="IPR050396">
    <property type="entry name" value="Glycosyltr_51/Transpeptidase"/>
</dbReference>
<dbReference type="GO" id="GO:0008360">
    <property type="term" value="P:regulation of cell shape"/>
    <property type="evidence" value="ECO:0007669"/>
    <property type="project" value="UniProtKB-KW"/>
</dbReference>
<dbReference type="InterPro" id="IPR001264">
    <property type="entry name" value="Glyco_trans_51"/>
</dbReference>
<dbReference type="AlphaFoldDB" id="A0A418WAF3"/>
<protein>
    <recommendedName>
        <fullName evidence="6">Penicillin-binding protein 1A</fullName>
        <ecNumber evidence="24">2.4.99.28</ecNumber>
        <ecNumber evidence="5">3.4.16.4</ecNumber>
    </recommendedName>
</protein>
<dbReference type="InterPro" id="IPR036950">
    <property type="entry name" value="PBP_transglycosylase"/>
</dbReference>
<comment type="subcellular location">
    <subcellularLocation>
        <location evidence="1">Cell inner membrane</location>
        <topology evidence="1">Single-pass type II membrane protein</topology>
    </subcellularLocation>
</comment>
<dbReference type="Gene3D" id="1.10.3810.10">
    <property type="entry name" value="Biosynthetic peptidoglycan transglycosylase-like"/>
    <property type="match status" value="1"/>
</dbReference>
<evidence type="ECO:0000256" key="28">
    <source>
        <dbReference type="SAM" id="Phobius"/>
    </source>
</evidence>
<dbReference type="Pfam" id="PF00905">
    <property type="entry name" value="Transpeptidase"/>
    <property type="match status" value="1"/>
</dbReference>
<dbReference type="PANTHER" id="PTHR32282">
    <property type="entry name" value="BINDING PROTEIN TRANSPEPTIDASE, PUTATIVE-RELATED"/>
    <property type="match status" value="1"/>
</dbReference>
<feature type="region of interest" description="Disordered" evidence="27">
    <location>
        <begin position="806"/>
        <end position="826"/>
    </location>
</feature>
<dbReference type="InterPro" id="IPR012338">
    <property type="entry name" value="Beta-lactam/transpept-like"/>
</dbReference>
<comment type="similarity">
    <text evidence="4">In the N-terminal section; belongs to the glycosyltransferase 51 family.</text>
</comment>
<keyword evidence="17" id="KW-0573">Peptidoglycan synthesis</keyword>
<comment type="pathway">
    <text evidence="26">Glycan biosynthesis.</text>
</comment>
<dbReference type="FunFam" id="1.10.3810.10:FF:000003">
    <property type="entry name" value="Penicillin-binding protein 1a"/>
    <property type="match status" value="1"/>
</dbReference>
<evidence type="ECO:0000256" key="9">
    <source>
        <dbReference type="ARBA" id="ARBA00022645"/>
    </source>
</evidence>
<dbReference type="GO" id="GO:0009252">
    <property type="term" value="P:peptidoglycan biosynthetic process"/>
    <property type="evidence" value="ECO:0007669"/>
    <property type="project" value="UniProtKB-UniPathway"/>
</dbReference>
<evidence type="ECO:0000256" key="19">
    <source>
        <dbReference type="ARBA" id="ARBA00023136"/>
    </source>
</evidence>
<evidence type="ECO:0000256" key="10">
    <source>
        <dbReference type="ARBA" id="ARBA00022670"/>
    </source>
</evidence>
<accession>A0A418WAF3</accession>
<keyword evidence="15" id="KW-0133">Cell shape</keyword>
<dbReference type="Proteomes" id="UP000284605">
    <property type="component" value="Unassembled WGS sequence"/>
</dbReference>
<feature type="compositionally biased region" description="Low complexity" evidence="27">
    <location>
        <begin position="816"/>
        <end position="826"/>
    </location>
</feature>
<evidence type="ECO:0000256" key="24">
    <source>
        <dbReference type="ARBA" id="ARBA00044770"/>
    </source>
</evidence>
<keyword evidence="22" id="KW-0961">Cell wall biogenesis/degradation</keyword>
<evidence type="ECO:0000256" key="16">
    <source>
        <dbReference type="ARBA" id="ARBA00022968"/>
    </source>
</evidence>
<keyword evidence="21" id="KW-0511">Multifunctional enzyme</keyword>
<feature type="domain" description="Penicillin-binding protein transpeptidase" evidence="29">
    <location>
        <begin position="435"/>
        <end position="728"/>
    </location>
</feature>
<comment type="catalytic activity">
    <reaction evidence="23">
        <text>Preferential cleavage: (Ac)2-L-Lys-D-Ala-|-D-Ala. Also transpeptidation of peptidyl-alanyl moieties that are N-acyl substituents of D-alanine.</text>
        <dbReference type="EC" id="3.4.16.4"/>
    </reaction>
</comment>
<organism evidence="32 33">
    <name type="scientific">Oleomonas cavernae</name>
    <dbReference type="NCBI Taxonomy" id="2320859"/>
    <lineage>
        <taxon>Bacteria</taxon>
        <taxon>Pseudomonadati</taxon>
        <taxon>Pseudomonadota</taxon>
        <taxon>Alphaproteobacteria</taxon>
        <taxon>Acetobacterales</taxon>
        <taxon>Acetobacteraceae</taxon>
        <taxon>Oleomonas</taxon>
    </lineage>
</organism>
<keyword evidence="10" id="KW-0645">Protease</keyword>
<evidence type="ECO:0000256" key="11">
    <source>
        <dbReference type="ARBA" id="ARBA00022676"/>
    </source>
</evidence>
<dbReference type="Pfam" id="PF17092">
    <property type="entry name" value="PCB_OB"/>
    <property type="match status" value="1"/>
</dbReference>
<evidence type="ECO:0000256" key="7">
    <source>
        <dbReference type="ARBA" id="ARBA00022475"/>
    </source>
</evidence>
<evidence type="ECO:0000256" key="23">
    <source>
        <dbReference type="ARBA" id="ARBA00034000"/>
    </source>
</evidence>
<evidence type="ECO:0000256" key="1">
    <source>
        <dbReference type="ARBA" id="ARBA00004249"/>
    </source>
</evidence>
<sequence length="826" mass="88807">MRFLGFIFGAFAILAIVGLLAVLGAVHFYSRDLPDYRQLAVYEPPVTTRLHAGDGSLLAEYARERRLFVPITAIPPQVIGAFLSAEDKSFYEHGGIDFSGVIRALFTNLRNMGSDRRPVGASTITQQVAKNFLLGNEVSYGRKIREAILTFRIERTFSKDRILELYLNEIYLGMGSYGVAAASLNYFDKPLDKLSVAEIAYLAALPKAPSNYHPIKQREAATTRRNWVLDRMYEDGRITQEQWQEAKATPLTVRDASQGNTTRADYFAEEVRREIVSLYGDAALYEGGLSVRTSIDPAMQALAEKALREGLIDYDRRHGWRGPITRIDAATDWLAALREVPIPPGLIVPGIKPWRMAVVLSSDAKAASIGLLDGAKGTIPLSELTWARPTTANQGVGGAPRKPGDVFKVGDVVAVEELKAGEGVFGLRQIPNVGGALVALDPHTGRVLAMVGGWSYNESQFNRATQALRQPGSTFKPFVYATALESGLTPSTLVMDSPFVADQGPGMPPWRPANYGHDFLGAITLRVALEKSRNLVTARLAYYLGIDKVKALAERFGVVIDLPPYLAMSLGAGETTLLRMTAAYGQFVNGGKKITPSFIDRVQDRRGRTVFKHDMRPCEGCGATSFSDQAPPVIPDNRPEVIDAGTAYQMVSILQGVVERGTGGRVRAVGKPIAGKTGTSNDSKDVWFIGFSPDLVAGVFVGFDQPRTLGGKETGGVVAAPIFRDFMKAALADKPGIPFRIPPGLRFVRVNPATGAPAGPGERAIFEAFKPGTEPFGSRPVLDGSADGSFTMDGFGNDSDFLGAIGAPSPGGGAPAAGDSATGGLY</sequence>
<dbReference type="UniPathway" id="UPA00219"/>
<evidence type="ECO:0000256" key="15">
    <source>
        <dbReference type="ARBA" id="ARBA00022960"/>
    </source>
</evidence>
<keyword evidence="13 28" id="KW-0812">Transmembrane</keyword>
<evidence type="ECO:0000259" key="31">
    <source>
        <dbReference type="Pfam" id="PF17092"/>
    </source>
</evidence>
<comment type="similarity">
    <text evidence="3">In the C-terminal section; belongs to the transpeptidase family.</text>
</comment>
<evidence type="ECO:0000256" key="2">
    <source>
        <dbReference type="ARBA" id="ARBA00004752"/>
    </source>
</evidence>
<evidence type="ECO:0000256" key="27">
    <source>
        <dbReference type="SAM" id="MobiDB-lite"/>
    </source>
</evidence>
<dbReference type="GO" id="GO:0030288">
    <property type="term" value="C:outer membrane-bounded periplasmic space"/>
    <property type="evidence" value="ECO:0007669"/>
    <property type="project" value="TreeGrafter"/>
</dbReference>
<evidence type="ECO:0000256" key="22">
    <source>
        <dbReference type="ARBA" id="ARBA00023316"/>
    </source>
</evidence>